<feature type="chain" id="PRO_5013801524" description="Glycosyl hydrolase family 38 C-terminal domain-containing protein" evidence="1">
    <location>
        <begin position="22"/>
        <end position="241"/>
    </location>
</feature>
<dbReference type="EMBL" id="PDUG01000001">
    <property type="protein sequence ID" value="PIC51140.1"/>
    <property type="molecule type" value="Genomic_DNA"/>
</dbReference>
<reference evidence="3" key="1">
    <citation type="submission" date="2017-10" db="EMBL/GenBank/DDBJ databases">
        <title>Rapid genome shrinkage in a self-fertile nematode reveals novel sperm competition proteins.</title>
        <authorList>
            <person name="Yin D."/>
            <person name="Schwarz E.M."/>
            <person name="Thomas C.G."/>
            <person name="Felde R.L."/>
            <person name="Korf I.F."/>
            <person name="Cutter A.D."/>
            <person name="Schartner C.M."/>
            <person name="Ralston E.J."/>
            <person name="Meyer B.J."/>
            <person name="Haag E.S."/>
        </authorList>
    </citation>
    <scope>NUCLEOTIDE SEQUENCE [LARGE SCALE GENOMIC DNA]</scope>
    <source>
        <strain evidence="3">JU1422</strain>
    </source>
</reference>
<comment type="caution">
    <text evidence="2">The sequence shown here is derived from an EMBL/GenBank/DDBJ whole genome shotgun (WGS) entry which is preliminary data.</text>
</comment>
<feature type="signal peptide" evidence="1">
    <location>
        <begin position="1"/>
        <end position="21"/>
    </location>
</feature>
<gene>
    <name evidence="2" type="primary">Cni-F13G3.12</name>
    <name evidence="2" type="synonym">Cnig_chr_I.g1775</name>
    <name evidence="2" type="ORF">B9Z55_001775</name>
</gene>
<evidence type="ECO:0000313" key="2">
    <source>
        <dbReference type="EMBL" id="PIC51140.1"/>
    </source>
</evidence>
<dbReference type="Proteomes" id="UP000230233">
    <property type="component" value="Chromosome I"/>
</dbReference>
<organism evidence="2 3">
    <name type="scientific">Caenorhabditis nigoni</name>
    <dbReference type="NCBI Taxonomy" id="1611254"/>
    <lineage>
        <taxon>Eukaryota</taxon>
        <taxon>Metazoa</taxon>
        <taxon>Ecdysozoa</taxon>
        <taxon>Nematoda</taxon>
        <taxon>Chromadorea</taxon>
        <taxon>Rhabditida</taxon>
        <taxon>Rhabditina</taxon>
        <taxon>Rhabditomorpha</taxon>
        <taxon>Rhabditoidea</taxon>
        <taxon>Rhabditidae</taxon>
        <taxon>Peloderinae</taxon>
        <taxon>Caenorhabditis</taxon>
    </lineage>
</organism>
<evidence type="ECO:0008006" key="4">
    <source>
        <dbReference type="Google" id="ProtNLM"/>
    </source>
</evidence>
<proteinExistence type="predicted"/>
<keyword evidence="1" id="KW-0732">Signal</keyword>
<protein>
    <recommendedName>
        <fullName evidence="4">Glycosyl hydrolase family 38 C-terminal domain-containing protein</fullName>
    </recommendedName>
</protein>
<accession>A0A2G5VHI9</accession>
<evidence type="ECO:0000313" key="3">
    <source>
        <dbReference type="Proteomes" id="UP000230233"/>
    </source>
</evidence>
<evidence type="ECO:0000256" key="1">
    <source>
        <dbReference type="SAM" id="SignalP"/>
    </source>
</evidence>
<dbReference type="AlphaFoldDB" id="A0A2G5VHI9"/>
<keyword evidence="3" id="KW-1185">Reference proteome</keyword>
<name>A0A2G5VHI9_9PELO</name>
<sequence length="241" mass="27303">MNKMLMLNIIFGSLFISLVSTAPFEKHVIRDRTFVEIEAVHLVDTPLGIQIVHAVVPLSNVAVDEGLKTDSVWYIPEQQEFPKLGYLTSHGWFFLQEHHFQRIKKRAFAKKAPKNAQLDVTSLVRLVPSSFKNVQFIREGPMGAYVYSDDGKKQNDEFFEAVHSPTTRTSETQVVQTGNLAAYIYTEIPEPQPFVPGDASLYWLIPAIPSESKNGKSYTTRLHDSSLLLYHGMPRLIKLKA</sequence>
<dbReference type="OrthoDB" id="5789407at2759"/>